<dbReference type="EMBL" id="JASCTH010000004">
    <property type="protein sequence ID" value="MDI6098340.1"/>
    <property type="molecule type" value="Genomic_DNA"/>
</dbReference>
<dbReference type="Proteomes" id="UP001241758">
    <property type="component" value="Unassembled WGS sequence"/>
</dbReference>
<evidence type="ECO:0000256" key="1">
    <source>
        <dbReference type="ARBA" id="ARBA00006442"/>
    </source>
</evidence>
<comment type="similarity">
    <text evidence="1">Belongs to the FAD-dependent oxidoreductase family.</text>
</comment>
<reference evidence="6 7" key="1">
    <citation type="submission" date="2023-05" db="EMBL/GenBank/DDBJ databases">
        <title>Actinoplanes sp. NEAU-A12 genome sequencing.</title>
        <authorList>
            <person name="Wang Z.-S."/>
        </authorList>
    </citation>
    <scope>NUCLEOTIDE SEQUENCE [LARGE SCALE GENOMIC DNA]</scope>
    <source>
        <strain evidence="6 7">NEAU-A12</strain>
    </source>
</reference>
<keyword evidence="4" id="KW-0560">Oxidoreductase</keyword>
<evidence type="ECO:0000313" key="6">
    <source>
        <dbReference type="EMBL" id="MDI6098340.1"/>
    </source>
</evidence>
<feature type="domain" description="FAD/NAD(P)-binding" evidence="5">
    <location>
        <begin position="4"/>
        <end position="289"/>
    </location>
</feature>
<dbReference type="PANTHER" id="PTHR43735">
    <property type="entry name" value="APOPTOSIS-INDUCING FACTOR 1"/>
    <property type="match status" value="1"/>
</dbReference>
<evidence type="ECO:0000256" key="4">
    <source>
        <dbReference type="ARBA" id="ARBA00023002"/>
    </source>
</evidence>
<dbReference type="PANTHER" id="PTHR43735:SF3">
    <property type="entry name" value="FERROPTOSIS SUPPRESSOR PROTEIN 1"/>
    <property type="match status" value="1"/>
</dbReference>
<evidence type="ECO:0000256" key="3">
    <source>
        <dbReference type="ARBA" id="ARBA00022827"/>
    </source>
</evidence>
<protein>
    <submittedName>
        <fullName evidence="6">FAD-dependent oxidoreductase</fullName>
    </submittedName>
</protein>
<comment type="caution">
    <text evidence="6">The sequence shown here is derived from an EMBL/GenBank/DDBJ whole genome shotgun (WGS) entry which is preliminary data.</text>
</comment>
<proteinExistence type="inferred from homology"/>
<evidence type="ECO:0000256" key="2">
    <source>
        <dbReference type="ARBA" id="ARBA00022630"/>
    </source>
</evidence>
<dbReference type="Gene3D" id="3.50.50.100">
    <property type="match status" value="1"/>
</dbReference>
<dbReference type="RefSeq" id="WP_282757957.1">
    <property type="nucleotide sequence ID" value="NZ_JASCTH010000004.1"/>
</dbReference>
<dbReference type="Pfam" id="PF07992">
    <property type="entry name" value="Pyr_redox_2"/>
    <property type="match status" value="1"/>
</dbReference>
<sequence>MTANVVVVGGGYGGITVARALDDIAHVTLVEPRETFVHNVAALRAAVSPEWTERMFIPYDDLLRHGKVWQERAVRVSADEVELTSGTVLPADFVVLATGSTAPFPAQLEDTGRAAGAARMRAVRDTLTRASHVLLLGAGPIGLELAGEIKAEWPGTAVTLVDPAADLLGGRFSGEFRQELREQLGAMGVRLLLGASLRALPQPGPGELRPFTVTTDDGQVLAADLWFPCFGTGVDTTYLGSGLAAEREPDGRLAVTGNLRLTGHERVFAVGDVTAVPELKMARNAMQQAEVAAANIRSVIEGGPGLSRYRPADDAIVLPLGPAGGATYDPEAGVLGAEVTAQIKRTFHLERILETLGAPAR</sequence>
<dbReference type="InterPro" id="IPR036188">
    <property type="entry name" value="FAD/NAD-bd_sf"/>
</dbReference>
<gene>
    <name evidence="6" type="ORF">QLQ12_06960</name>
</gene>
<keyword evidence="7" id="KW-1185">Reference proteome</keyword>
<dbReference type="PRINTS" id="PR00368">
    <property type="entry name" value="FADPNR"/>
</dbReference>
<dbReference type="SUPFAM" id="SSF51905">
    <property type="entry name" value="FAD/NAD(P)-binding domain"/>
    <property type="match status" value="1"/>
</dbReference>
<evidence type="ECO:0000313" key="7">
    <source>
        <dbReference type="Proteomes" id="UP001241758"/>
    </source>
</evidence>
<keyword evidence="2" id="KW-0285">Flavoprotein</keyword>
<keyword evidence="3" id="KW-0274">FAD</keyword>
<evidence type="ECO:0000259" key="5">
    <source>
        <dbReference type="Pfam" id="PF07992"/>
    </source>
</evidence>
<accession>A0ABT6WF25</accession>
<name>A0ABT6WF25_9ACTN</name>
<organism evidence="6 7">
    <name type="scientific">Actinoplanes sandaracinus</name>
    <dbReference type="NCBI Taxonomy" id="3045177"/>
    <lineage>
        <taxon>Bacteria</taxon>
        <taxon>Bacillati</taxon>
        <taxon>Actinomycetota</taxon>
        <taxon>Actinomycetes</taxon>
        <taxon>Micromonosporales</taxon>
        <taxon>Micromonosporaceae</taxon>
        <taxon>Actinoplanes</taxon>
    </lineage>
</organism>
<dbReference type="InterPro" id="IPR023753">
    <property type="entry name" value="FAD/NAD-binding_dom"/>
</dbReference>